<gene>
    <name evidence="4" type="ORF">CLV34_2245</name>
</gene>
<dbReference type="AlphaFoldDB" id="A0A2M8WJC5"/>
<dbReference type="Proteomes" id="UP000231586">
    <property type="component" value="Unassembled WGS sequence"/>
</dbReference>
<evidence type="ECO:0000259" key="3">
    <source>
        <dbReference type="Pfam" id="PF00296"/>
    </source>
</evidence>
<dbReference type="SUPFAM" id="SSF51679">
    <property type="entry name" value="Bacterial luciferase-like"/>
    <property type="match status" value="1"/>
</dbReference>
<protein>
    <submittedName>
        <fullName evidence="4">Putative LLM family oxidoreductase</fullName>
    </submittedName>
</protein>
<sequence length="376" mass="40661">MSTPPPSPAAHADHGDAVVGASVSERPRRLELGLDTFGDVTHADDGTPKAYPEVLRDVVEEGVLADRVGLDFFGVGEHHREDFAVSAPDVVLAAIAGRTSRIRLGSAVTVLSSDDPVRVYERFATLDGVSGGRAEVILGRGSFVESFALFGFDLDDYAVLFEEKLELFDALRHEKPVSWMGTKRAALKNQPVFPRTAGGSLPTWVGVGGSPESVVRTARYGLPMMLAIIGGEPARFAPYVDLYHRALAEFGWPAAADGGPGRVGIHSPGHVAETDEQARDEVYEHFRAMNDRIGAERGWPPYSRGRFEHDAGPEGSLYVGSPETVAQKIARTVRMLGADRFDLKYSSGTLPHTTLLRSIELYGTEVAPRARELLAD</sequence>
<dbReference type="PANTHER" id="PTHR30137">
    <property type="entry name" value="LUCIFERASE-LIKE MONOOXYGENASE"/>
    <property type="match status" value="1"/>
</dbReference>
<evidence type="ECO:0000256" key="2">
    <source>
        <dbReference type="ARBA" id="ARBA00023033"/>
    </source>
</evidence>
<evidence type="ECO:0000313" key="5">
    <source>
        <dbReference type="Proteomes" id="UP000231586"/>
    </source>
</evidence>
<accession>A0A2M8WJC5</accession>
<dbReference type="Gene3D" id="3.20.20.30">
    <property type="entry name" value="Luciferase-like domain"/>
    <property type="match status" value="1"/>
</dbReference>
<dbReference type="PANTHER" id="PTHR30137:SF8">
    <property type="entry name" value="BLR5498 PROTEIN"/>
    <property type="match status" value="1"/>
</dbReference>
<keyword evidence="2" id="KW-0503">Monooxygenase</keyword>
<dbReference type="InterPro" id="IPR050766">
    <property type="entry name" value="Bact_Lucif_Oxidored"/>
</dbReference>
<comment type="caution">
    <text evidence="4">The sequence shown here is derived from an EMBL/GenBank/DDBJ whole genome shotgun (WGS) entry which is preliminary data.</text>
</comment>
<keyword evidence="5" id="KW-1185">Reference proteome</keyword>
<proteinExistence type="predicted"/>
<reference evidence="4 5" key="1">
    <citation type="submission" date="2017-11" db="EMBL/GenBank/DDBJ databases">
        <title>Genomic Encyclopedia of Archaeal and Bacterial Type Strains, Phase II (KMG-II): From Individual Species to Whole Genera.</title>
        <authorList>
            <person name="Goeker M."/>
        </authorList>
    </citation>
    <scope>NUCLEOTIDE SEQUENCE [LARGE SCALE GENOMIC DNA]</scope>
    <source>
        <strain evidence="4 5">DSM 22413</strain>
    </source>
</reference>
<dbReference type="InterPro" id="IPR022290">
    <property type="entry name" value="LLM_Atu2307-like"/>
</dbReference>
<dbReference type="GO" id="GO:0016705">
    <property type="term" value="F:oxidoreductase activity, acting on paired donors, with incorporation or reduction of molecular oxygen"/>
    <property type="evidence" value="ECO:0007669"/>
    <property type="project" value="InterPro"/>
</dbReference>
<organism evidence="4 5">
    <name type="scientific">Luteimicrobium subarcticum</name>
    <dbReference type="NCBI Taxonomy" id="620910"/>
    <lineage>
        <taxon>Bacteria</taxon>
        <taxon>Bacillati</taxon>
        <taxon>Actinomycetota</taxon>
        <taxon>Actinomycetes</taxon>
        <taxon>Micrococcales</taxon>
        <taxon>Luteimicrobium</taxon>
    </lineage>
</organism>
<dbReference type="RefSeq" id="WP_100350388.1">
    <property type="nucleotide sequence ID" value="NZ_PGTZ01000009.1"/>
</dbReference>
<evidence type="ECO:0000256" key="1">
    <source>
        <dbReference type="ARBA" id="ARBA00023002"/>
    </source>
</evidence>
<keyword evidence="1" id="KW-0560">Oxidoreductase</keyword>
<evidence type="ECO:0000313" key="4">
    <source>
        <dbReference type="EMBL" id="PJI90986.1"/>
    </source>
</evidence>
<dbReference type="InterPro" id="IPR011251">
    <property type="entry name" value="Luciferase-like_dom"/>
</dbReference>
<dbReference type="GO" id="GO:0005829">
    <property type="term" value="C:cytosol"/>
    <property type="evidence" value="ECO:0007669"/>
    <property type="project" value="TreeGrafter"/>
</dbReference>
<name>A0A2M8WJC5_9MICO</name>
<dbReference type="EMBL" id="PGTZ01000009">
    <property type="protein sequence ID" value="PJI90986.1"/>
    <property type="molecule type" value="Genomic_DNA"/>
</dbReference>
<dbReference type="Pfam" id="PF00296">
    <property type="entry name" value="Bac_luciferase"/>
    <property type="match status" value="1"/>
</dbReference>
<dbReference type="InterPro" id="IPR036661">
    <property type="entry name" value="Luciferase-like_sf"/>
</dbReference>
<dbReference type="GO" id="GO:0004497">
    <property type="term" value="F:monooxygenase activity"/>
    <property type="evidence" value="ECO:0007669"/>
    <property type="project" value="UniProtKB-KW"/>
</dbReference>
<dbReference type="OrthoDB" id="9776438at2"/>
<dbReference type="NCBIfam" id="TIGR03858">
    <property type="entry name" value="LLM_2I7G"/>
    <property type="match status" value="1"/>
</dbReference>
<feature type="domain" description="Luciferase-like" evidence="3">
    <location>
        <begin position="46"/>
        <end position="339"/>
    </location>
</feature>